<protein>
    <recommendedName>
        <fullName evidence="2">DNA (cytosine-5-)-methyltransferase</fullName>
        <ecNumber evidence="2">2.1.1.37</ecNumber>
    </recommendedName>
</protein>
<dbReference type="Pfam" id="PF00145">
    <property type="entry name" value="DNA_methylase"/>
    <property type="match status" value="1"/>
</dbReference>
<gene>
    <name evidence="11" type="ORF">DL762_010630</name>
</gene>
<dbReference type="EMBL" id="QJNS01000745">
    <property type="protein sequence ID" value="RYO73898.1"/>
    <property type="molecule type" value="Genomic_DNA"/>
</dbReference>
<evidence type="ECO:0000256" key="4">
    <source>
        <dbReference type="ARBA" id="ARBA00022679"/>
    </source>
</evidence>
<keyword evidence="6" id="KW-0238">DNA-binding</keyword>
<keyword evidence="5 8" id="KW-0949">S-adenosyl-L-methionine</keyword>
<feature type="region of interest" description="Disordered" evidence="9">
    <location>
        <begin position="1179"/>
        <end position="1224"/>
    </location>
</feature>
<dbReference type="Gene3D" id="3.90.120.10">
    <property type="entry name" value="DNA Methylase, subunit A, domain 2"/>
    <property type="match status" value="1"/>
</dbReference>
<dbReference type="InterPro" id="IPR029063">
    <property type="entry name" value="SAM-dependent_MTases_sf"/>
</dbReference>
<dbReference type="InterPro" id="IPR050390">
    <property type="entry name" value="C5-Methyltransferase"/>
</dbReference>
<feature type="active site" evidence="8">
    <location>
        <position position="835"/>
    </location>
</feature>
<feature type="domain" description="BAH" evidence="10">
    <location>
        <begin position="461"/>
        <end position="593"/>
    </location>
</feature>
<evidence type="ECO:0000256" key="1">
    <source>
        <dbReference type="ARBA" id="ARBA00004123"/>
    </source>
</evidence>
<dbReference type="InterPro" id="IPR057215">
    <property type="entry name" value="DUF7893"/>
</dbReference>
<accession>A0ABY0GQB7</accession>
<dbReference type="PROSITE" id="PS51038">
    <property type="entry name" value="BAH"/>
    <property type="match status" value="2"/>
</dbReference>
<dbReference type="PRINTS" id="PR00105">
    <property type="entry name" value="C5METTRFRASE"/>
</dbReference>
<evidence type="ECO:0000256" key="7">
    <source>
        <dbReference type="ARBA" id="ARBA00023242"/>
    </source>
</evidence>
<dbReference type="Pfam" id="PF25423">
    <property type="entry name" value="DUF7893"/>
    <property type="match status" value="1"/>
</dbReference>
<comment type="similarity">
    <text evidence="8">Belongs to the class I-like SAM-binding methyltransferase superfamily. C5-methyltransferase family.</text>
</comment>
<comment type="caution">
    <text evidence="11">The sequence shown here is derived from an EMBL/GenBank/DDBJ whole genome shotgun (WGS) entry which is preliminary data.</text>
</comment>
<dbReference type="SUPFAM" id="SSF53335">
    <property type="entry name" value="S-adenosyl-L-methionine-dependent methyltransferases"/>
    <property type="match status" value="1"/>
</dbReference>
<keyword evidence="4 8" id="KW-0808">Transferase</keyword>
<dbReference type="PROSITE" id="PS00094">
    <property type="entry name" value="C5_MTASE_1"/>
    <property type="match status" value="1"/>
</dbReference>
<dbReference type="Gene3D" id="3.40.50.150">
    <property type="entry name" value="Vaccinia Virus protein VP39"/>
    <property type="match status" value="1"/>
</dbReference>
<feature type="region of interest" description="Disordered" evidence="9">
    <location>
        <begin position="375"/>
        <end position="396"/>
    </location>
</feature>
<evidence type="ECO:0000256" key="2">
    <source>
        <dbReference type="ARBA" id="ARBA00011975"/>
    </source>
</evidence>
<feature type="domain" description="BAH" evidence="10">
    <location>
        <begin position="609"/>
        <end position="728"/>
    </location>
</feature>
<keyword evidence="7" id="KW-0539">Nucleus</keyword>
<evidence type="ECO:0000256" key="6">
    <source>
        <dbReference type="ARBA" id="ARBA00023125"/>
    </source>
</evidence>
<evidence type="ECO:0000256" key="3">
    <source>
        <dbReference type="ARBA" id="ARBA00022603"/>
    </source>
</evidence>
<sequence>MDRRAHLSNGQRASVLTVYRQEVANLESVSSGPLLCDDTDIFSVHVDVDSFETHARTPSRSLSSPSELEDVDDGDVLTAGGLDLKALQDKTREETSSHIGGLLLPNHVSLSTNVEVRIPLSTLTQPRSLFEGAEPPAPQTTEARAVAVLFDALKSRGPIEGDDFLEFDLDDFSIYIDAPQYPNELRPLQHLNKADRFFFDGILSVGDTRLYLKRVPFRELPVGNYGDEYHSAGDRIWIRSILNELPKKEIYYRLKSPSVEYARYYTPFLWIADLAKHVIDYCEYLRTTDRRAVLYDFKSRFSIWILRKHRKSKGFRKWYEAHGDDDFRGAIVANITYIWREAYGLDPKSATYHRFWRETISLDRYLSNLAFADKSSDRDGHAGTPSRKATENQRVPKTTVTTYIHDLFRHMSFGKVLESVEPSTEVKKCQEAVMKHSTVRSTPSQMDDGERHSSGGIVLVESIKCGDVVSTSPDDAKRTTTRWKVETSVHHDDQYVWYGLVQQIHQTARGKRTFDVIWMYHPRDTPCAKMKYPWKNELFLSDNCTCHSDVAKVREEDIISTHTVDWFGTPPTSGNLFVRQTYLCDEQRWVTLQHEHMKCEGKGLSSQSEELEVGDAVLVQTQSTSLDLENFMIEAFFIRGTKKFVRLRRLLRRRLVDPGAPKSPLNELVYSERLVEIEAKSIARRCLVRAFHTGERIPAPYGRNGTGDAFFITHQELATGDGKTRFVPVGPDTLSLLRQGFNPNCTAKSERLQGLDLFCGGGNFGRGLEDGGAIEMRWANDIWGEAIHTYMANTTPGTCTPFLGSVDDLLRQALLGGTKAPRPGEVDFISGGSPCPGFSLLTCDKTTDKQRKNQSLVASFASYVDLYRPHYGLLENVIQMVQSKHNRDECVFSQLVSAIVGLGYQTEILFLDAWSFGASQSRSRVFLMFTAPGLRVPKAPIPTHSRPDVPRRKLGLMSNGQSFSQREHLPTPFKFVSAMEATGDLPDIQDSKADYCVGFPDHRLAMGYTPTLRKQVQHIPTQPWGMSFSKAYYGGFMDESTRKLYPIQGKTRVSEISRGWGRIEPNSVFPTITTTCCPADARVGQINHWYQPRPITILEARRAQGFLDSEVLVGSALNQYRIVGNSVARQVALALGLAIREAWFGTMHDEKPIPQKAANNNHVITKSIETVLSAPSDPILLDSSSDEQSAGVSEPLPHETPLTTPAISDMSERTGSETRRKRTSTFYVEVVAKRHRPTVVRLDGDSGV</sequence>
<evidence type="ECO:0000256" key="5">
    <source>
        <dbReference type="ARBA" id="ARBA00022691"/>
    </source>
</evidence>
<comment type="subcellular location">
    <subcellularLocation>
        <location evidence="1">Nucleus</location>
    </subcellularLocation>
</comment>
<reference evidence="11 12" key="1">
    <citation type="submission" date="2018-06" db="EMBL/GenBank/DDBJ databases">
        <title>Complete Genomes of Monosporascus.</title>
        <authorList>
            <person name="Robinson A.J."/>
            <person name="Natvig D.O."/>
        </authorList>
    </citation>
    <scope>NUCLEOTIDE SEQUENCE [LARGE SCALE GENOMIC DNA]</scope>
    <source>
        <strain evidence="11 12">CBS 609.92</strain>
    </source>
</reference>
<evidence type="ECO:0000313" key="11">
    <source>
        <dbReference type="EMBL" id="RYO73898.1"/>
    </source>
</evidence>
<dbReference type="PANTHER" id="PTHR10629">
    <property type="entry name" value="CYTOSINE-SPECIFIC METHYLTRANSFERASE"/>
    <property type="match status" value="1"/>
</dbReference>
<keyword evidence="12" id="KW-1185">Reference proteome</keyword>
<evidence type="ECO:0000256" key="8">
    <source>
        <dbReference type="PROSITE-ProRule" id="PRU01016"/>
    </source>
</evidence>
<dbReference type="InterPro" id="IPR018117">
    <property type="entry name" value="C5_DNA_meth_AS"/>
</dbReference>
<dbReference type="PANTHER" id="PTHR10629:SF54">
    <property type="entry name" value="DNA METHYLTRANSFERASE DIM-2"/>
    <property type="match status" value="1"/>
</dbReference>
<dbReference type="Gene3D" id="2.30.30.490">
    <property type="match status" value="2"/>
</dbReference>
<name>A0ABY0GQB7_9PEZI</name>
<dbReference type="InterPro" id="IPR001025">
    <property type="entry name" value="BAH_dom"/>
</dbReference>
<dbReference type="InterPro" id="IPR043151">
    <property type="entry name" value="BAH_sf"/>
</dbReference>
<dbReference type="EC" id="2.1.1.37" evidence="2"/>
<evidence type="ECO:0000256" key="9">
    <source>
        <dbReference type="SAM" id="MobiDB-lite"/>
    </source>
</evidence>
<dbReference type="PROSITE" id="PS51679">
    <property type="entry name" value="SAM_MT_C5"/>
    <property type="match status" value="1"/>
</dbReference>
<evidence type="ECO:0000313" key="12">
    <source>
        <dbReference type="Proteomes" id="UP000294003"/>
    </source>
</evidence>
<dbReference type="Proteomes" id="UP000294003">
    <property type="component" value="Unassembled WGS sequence"/>
</dbReference>
<organism evidence="11 12">
    <name type="scientific">Monosporascus cannonballus</name>
    <dbReference type="NCBI Taxonomy" id="155416"/>
    <lineage>
        <taxon>Eukaryota</taxon>
        <taxon>Fungi</taxon>
        <taxon>Dikarya</taxon>
        <taxon>Ascomycota</taxon>
        <taxon>Pezizomycotina</taxon>
        <taxon>Sordariomycetes</taxon>
        <taxon>Xylariomycetidae</taxon>
        <taxon>Xylariales</taxon>
        <taxon>Xylariales incertae sedis</taxon>
        <taxon>Monosporascus</taxon>
    </lineage>
</organism>
<evidence type="ECO:0000259" key="10">
    <source>
        <dbReference type="PROSITE" id="PS51038"/>
    </source>
</evidence>
<dbReference type="InterPro" id="IPR001525">
    <property type="entry name" value="C5_MeTfrase"/>
</dbReference>
<proteinExistence type="inferred from homology"/>
<keyword evidence="3 8" id="KW-0489">Methyltransferase</keyword>